<dbReference type="Proteomes" id="UP000249526">
    <property type="component" value="Unassembled WGS sequence"/>
</dbReference>
<reference evidence="1 2" key="1">
    <citation type="submission" date="2018-02" db="EMBL/GenBank/DDBJ databases">
        <title>The genomes of Aspergillus section Nigri reveals drivers in fungal speciation.</title>
        <authorList>
            <consortium name="DOE Joint Genome Institute"/>
            <person name="Vesth T.C."/>
            <person name="Nybo J."/>
            <person name="Theobald S."/>
            <person name="Brandl J."/>
            <person name="Frisvad J.C."/>
            <person name="Nielsen K.F."/>
            <person name="Lyhne E.K."/>
            <person name="Kogle M.E."/>
            <person name="Kuo A."/>
            <person name="Riley R."/>
            <person name="Clum A."/>
            <person name="Nolan M."/>
            <person name="Lipzen A."/>
            <person name="Salamov A."/>
            <person name="Henrissat B."/>
            <person name="Wiebenga A."/>
            <person name="De vries R.P."/>
            <person name="Grigoriev I.V."/>
            <person name="Mortensen U.H."/>
            <person name="Andersen M.R."/>
            <person name="Baker S.E."/>
        </authorList>
    </citation>
    <scope>NUCLEOTIDE SEQUENCE [LARGE SCALE GENOMIC DNA]</scope>
    <source>
        <strain evidence="1 2">CBS 112811</strain>
    </source>
</reference>
<sequence length="54" mass="6491">MADIRGYKDTCGNDVYTLLLEYNIIFLYWGCKDVDLRLVNAFNNSWYYFRVSTH</sequence>
<accession>A0A8G1QW10</accession>
<keyword evidence="2" id="KW-1185">Reference proteome</keyword>
<dbReference type="GeneID" id="37169213"/>
<dbReference type="AlphaFoldDB" id="A0A8G1QW10"/>
<proteinExistence type="predicted"/>
<dbReference type="RefSeq" id="XP_025512600.1">
    <property type="nucleotide sequence ID" value="XM_025665811.1"/>
</dbReference>
<evidence type="ECO:0000313" key="1">
    <source>
        <dbReference type="EMBL" id="RAH54678.1"/>
    </source>
</evidence>
<evidence type="ECO:0000313" key="2">
    <source>
        <dbReference type="Proteomes" id="UP000249526"/>
    </source>
</evidence>
<organism evidence="1 2">
    <name type="scientific">Aspergillus piperis CBS 112811</name>
    <dbReference type="NCBI Taxonomy" id="1448313"/>
    <lineage>
        <taxon>Eukaryota</taxon>
        <taxon>Fungi</taxon>
        <taxon>Dikarya</taxon>
        <taxon>Ascomycota</taxon>
        <taxon>Pezizomycotina</taxon>
        <taxon>Eurotiomycetes</taxon>
        <taxon>Eurotiomycetidae</taxon>
        <taxon>Eurotiales</taxon>
        <taxon>Aspergillaceae</taxon>
        <taxon>Aspergillus</taxon>
        <taxon>Aspergillus subgen. Circumdati</taxon>
    </lineage>
</organism>
<protein>
    <submittedName>
        <fullName evidence="1">Uncharacterized protein</fullName>
    </submittedName>
</protein>
<gene>
    <name evidence="1" type="ORF">BO85DRAFT_95782</name>
</gene>
<dbReference type="EMBL" id="KZ825071">
    <property type="protein sequence ID" value="RAH54678.1"/>
    <property type="molecule type" value="Genomic_DNA"/>
</dbReference>
<name>A0A8G1QW10_9EURO</name>